<evidence type="ECO:0000256" key="1">
    <source>
        <dbReference type="SAM" id="SignalP"/>
    </source>
</evidence>
<gene>
    <name evidence="2" type="ORF">LE190_19630</name>
</gene>
<feature type="signal peptide" evidence="1">
    <location>
        <begin position="1"/>
        <end position="19"/>
    </location>
</feature>
<comment type="caution">
    <text evidence="2">The sequence shown here is derived from an EMBL/GenBank/DDBJ whole genome shotgun (WGS) entry which is preliminary data.</text>
</comment>
<protein>
    <recommendedName>
        <fullName evidence="4">Lipoprotein</fullName>
    </recommendedName>
</protein>
<proteinExistence type="predicted"/>
<accession>A0ABS7YEJ2</accession>
<keyword evidence="3" id="KW-1185">Reference proteome</keyword>
<dbReference type="Proteomes" id="UP001198602">
    <property type="component" value="Unassembled WGS sequence"/>
</dbReference>
<organism evidence="2 3">
    <name type="scientific">Massilia hydrophila</name>
    <dbReference type="NCBI Taxonomy" id="3044279"/>
    <lineage>
        <taxon>Bacteria</taxon>
        <taxon>Pseudomonadati</taxon>
        <taxon>Pseudomonadota</taxon>
        <taxon>Betaproteobacteria</taxon>
        <taxon>Burkholderiales</taxon>
        <taxon>Oxalobacteraceae</taxon>
        <taxon>Telluria group</taxon>
        <taxon>Massilia</taxon>
    </lineage>
</organism>
<dbReference type="PROSITE" id="PS51257">
    <property type="entry name" value="PROKAR_LIPOPROTEIN"/>
    <property type="match status" value="1"/>
</dbReference>
<keyword evidence="1" id="KW-0732">Signal</keyword>
<name>A0ABS7YEJ2_9BURK</name>
<evidence type="ECO:0000313" key="2">
    <source>
        <dbReference type="EMBL" id="MCA1858123.1"/>
    </source>
</evidence>
<feature type="chain" id="PRO_5047331197" description="Lipoprotein" evidence="1">
    <location>
        <begin position="20"/>
        <end position="410"/>
    </location>
</feature>
<evidence type="ECO:0000313" key="3">
    <source>
        <dbReference type="Proteomes" id="UP001198602"/>
    </source>
</evidence>
<reference evidence="2 3" key="1">
    <citation type="submission" date="2021-07" db="EMBL/GenBank/DDBJ databases">
        <title>Characterization of Violacein-producing bacteria and related species.</title>
        <authorList>
            <person name="Wilson H.S."/>
            <person name="De Leon M.E."/>
        </authorList>
    </citation>
    <scope>NUCLEOTIDE SEQUENCE [LARGE SCALE GENOMIC DNA]</scope>
    <source>
        <strain evidence="2 3">HSC-2F05</strain>
    </source>
</reference>
<sequence length="410" mass="43581">MNKSVRAVALLATAGIAMVAVVACGGGEGDMAGTMRNQQAGQGITVGEPNGGVPVVSEYIRMAREASCATTRNRLYVIDSKYVLWDRAGDCADNAYGQQLLGASPQALLCSAAGTIAGARIGCSDASLRPLFDTVLNNLERADLGLGASHKVERVDFLPPDGTPVPFRTVASEDTSNIKAPREVVVKDAAAWTALWAEHGASRAAPPVDFSQHMLVAVFAGEGSAGCGGFDIVHAGVHAGQLLVEYALRHPSPMTACPAVVTQPMRVVALPRSDARLVFRKIVSDFANFTTVEPNLRTQVLAQRNVVVRDEAAWAALWAEHAGRDAALPKVDFTRQMVIGVFRGAQPDGCRSTAIRSVDFRDGKLHVVHVDTVPGPGILCTMAIVYPSHLVIVDRSEAPVEFIREVRTLQ</sequence>
<evidence type="ECO:0008006" key="4">
    <source>
        <dbReference type="Google" id="ProtNLM"/>
    </source>
</evidence>
<dbReference type="RefSeq" id="WP_225240286.1">
    <property type="nucleotide sequence ID" value="NZ_JAHYBX010000011.1"/>
</dbReference>
<dbReference type="EMBL" id="JAHYBX010000011">
    <property type="protein sequence ID" value="MCA1858123.1"/>
    <property type="molecule type" value="Genomic_DNA"/>
</dbReference>